<evidence type="ECO:0000256" key="3">
    <source>
        <dbReference type="ARBA" id="ARBA00022679"/>
    </source>
</evidence>
<dbReference type="Gene3D" id="3.90.1150.10">
    <property type="entry name" value="Aspartate Aminotransferase, domain 1"/>
    <property type="match status" value="1"/>
</dbReference>
<reference evidence="7" key="1">
    <citation type="journal article" date="2019" name="Int. J. Syst. Evol. Microbiol.">
        <title>The Global Catalogue of Microorganisms (GCM) 10K type strain sequencing project: providing services to taxonomists for standard genome sequencing and annotation.</title>
        <authorList>
            <consortium name="The Broad Institute Genomics Platform"/>
            <consortium name="The Broad Institute Genome Sequencing Center for Infectious Disease"/>
            <person name="Wu L."/>
            <person name="Ma J."/>
        </authorList>
    </citation>
    <scope>NUCLEOTIDE SEQUENCE [LARGE SCALE GENOMIC DNA]</scope>
    <source>
        <strain evidence="7">CGMCC 1.12769</strain>
    </source>
</reference>
<feature type="domain" description="Aminotransferase class I/classII large" evidence="5">
    <location>
        <begin position="80"/>
        <end position="214"/>
    </location>
</feature>
<dbReference type="Pfam" id="PF00155">
    <property type="entry name" value="Aminotran_1_2"/>
    <property type="match status" value="2"/>
</dbReference>
<evidence type="ECO:0000256" key="1">
    <source>
        <dbReference type="ARBA" id="ARBA00001933"/>
    </source>
</evidence>
<proteinExistence type="predicted"/>
<dbReference type="GO" id="GO:0008483">
    <property type="term" value="F:transaminase activity"/>
    <property type="evidence" value="ECO:0007669"/>
    <property type="project" value="UniProtKB-KW"/>
</dbReference>
<keyword evidence="3" id="KW-0808">Transferase</keyword>
<evidence type="ECO:0000313" key="7">
    <source>
        <dbReference type="Proteomes" id="UP000659344"/>
    </source>
</evidence>
<dbReference type="EMBL" id="BMFT01000001">
    <property type="protein sequence ID" value="GGH14207.1"/>
    <property type="molecule type" value="Genomic_DNA"/>
</dbReference>
<keyword evidence="2 6" id="KW-0032">Aminotransferase</keyword>
<dbReference type="Gene3D" id="3.40.640.10">
    <property type="entry name" value="Type I PLP-dependent aspartate aminotransferase-like (Major domain)"/>
    <property type="match status" value="1"/>
</dbReference>
<dbReference type="InterPro" id="IPR015421">
    <property type="entry name" value="PyrdxlP-dep_Trfase_major"/>
</dbReference>
<feature type="domain" description="Aminotransferase class I/classII large" evidence="5">
    <location>
        <begin position="329"/>
        <end position="417"/>
    </location>
</feature>
<dbReference type="InterPro" id="IPR004839">
    <property type="entry name" value="Aminotransferase_I/II_large"/>
</dbReference>
<evidence type="ECO:0000256" key="4">
    <source>
        <dbReference type="ARBA" id="ARBA00022898"/>
    </source>
</evidence>
<accession>A0ABQ1Y7J7</accession>
<keyword evidence="4" id="KW-0663">Pyridoxal phosphate</keyword>
<organism evidence="6 7">
    <name type="scientific">Paenibacillus segetis</name>
    <dbReference type="NCBI Taxonomy" id="1325360"/>
    <lineage>
        <taxon>Bacteria</taxon>
        <taxon>Bacillati</taxon>
        <taxon>Bacillota</taxon>
        <taxon>Bacilli</taxon>
        <taxon>Bacillales</taxon>
        <taxon>Paenibacillaceae</taxon>
        <taxon>Paenibacillus</taxon>
    </lineage>
</organism>
<dbReference type="InterPro" id="IPR015424">
    <property type="entry name" value="PyrdxlP-dep_Trfase"/>
</dbReference>
<sequence>MEVWLREFIQRLPLGFGKDVDTPFVNEGYISFAQRQGDGGTGTGSWRELAEEARKSTLSVKQEASTSRKKREREAEQGYLPLRQWLVKAYAEAEGAEEENAPDHFILVDDAGEALHLLLRSLVKPGEVVLVETPASPEALAEISSYGAIAVQVACDHDGMLPVDVQKQMNGHKPVFVYVTPHYSNPSGTVWSLERKLALLEICEANGVFIVEDDTAGAVPFQSLQEVNEERGKNQVSISFYRICQMQEKHEGKLRVGVLSIGAFEGTLFPNLPLAWIRGEPKEIHSLLDVRLAGPVSLRKIEREQTLHTLLEMPSFNWRDHAVHVEVEYAARRKLMLELLSEPAWKGTEVIDPGGGLFLWLRLPAGLSSEALLRASLLQGVAFVPGVRCYASEPDTARLRLTFAAQPEAQLRQGMAVIAGAITEFTARAAE</sequence>
<dbReference type="CDD" id="cd00609">
    <property type="entry name" value="AAT_like"/>
    <property type="match status" value="1"/>
</dbReference>
<name>A0ABQ1Y7J7_9BACL</name>
<evidence type="ECO:0000313" key="6">
    <source>
        <dbReference type="EMBL" id="GGH14207.1"/>
    </source>
</evidence>
<dbReference type="PANTHER" id="PTHR42790:SF19">
    <property type="entry name" value="KYNURENINE_ALPHA-AMINOADIPATE AMINOTRANSFERASE, MITOCHONDRIAL"/>
    <property type="match status" value="1"/>
</dbReference>
<dbReference type="Proteomes" id="UP000659344">
    <property type="component" value="Unassembled WGS sequence"/>
</dbReference>
<evidence type="ECO:0000256" key="2">
    <source>
        <dbReference type="ARBA" id="ARBA00022576"/>
    </source>
</evidence>
<comment type="cofactor">
    <cofactor evidence="1">
        <name>pyridoxal 5'-phosphate</name>
        <dbReference type="ChEBI" id="CHEBI:597326"/>
    </cofactor>
</comment>
<comment type="caution">
    <text evidence="6">The sequence shown here is derived from an EMBL/GenBank/DDBJ whole genome shotgun (WGS) entry which is preliminary data.</text>
</comment>
<dbReference type="PANTHER" id="PTHR42790">
    <property type="entry name" value="AMINOTRANSFERASE"/>
    <property type="match status" value="1"/>
</dbReference>
<protein>
    <submittedName>
        <fullName evidence="6">Aminotransferase</fullName>
    </submittedName>
</protein>
<dbReference type="InterPro" id="IPR050859">
    <property type="entry name" value="Class-I_PLP-dep_aminotransf"/>
</dbReference>
<dbReference type="InterPro" id="IPR015422">
    <property type="entry name" value="PyrdxlP-dep_Trfase_small"/>
</dbReference>
<dbReference type="SUPFAM" id="SSF53383">
    <property type="entry name" value="PLP-dependent transferases"/>
    <property type="match status" value="1"/>
</dbReference>
<gene>
    <name evidence="6" type="ORF">GCM10008013_07720</name>
</gene>
<keyword evidence="7" id="KW-1185">Reference proteome</keyword>
<evidence type="ECO:0000259" key="5">
    <source>
        <dbReference type="Pfam" id="PF00155"/>
    </source>
</evidence>